<dbReference type="Proteomes" id="UP000887574">
    <property type="component" value="Unplaced"/>
</dbReference>
<feature type="domain" description="UNC-45/Cro1/She4 central" evidence="3">
    <location>
        <begin position="45"/>
        <end position="233"/>
    </location>
</feature>
<dbReference type="AlphaFoldDB" id="A0A915DSP8"/>
<dbReference type="PANTHER" id="PTHR45994:SF1">
    <property type="entry name" value="FI21225P1"/>
    <property type="match status" value="1"/>
</dbReference>
<evidence type="ECO:0000256" key="2">
    <source>
        <dbReference type="ARBA" id="ARBA00022490"/>
    </source>
</evidence>
<dbReference type="GO" id="GO:0005737">
    <property type="term" value="C:cytoplasm"/>
    <property type="evidence" value="ECO:0007669"/>
    <property type="project" value="UniProtKB-SubCell"/>
</dbReference>
<dbReference type="GO" id="GO:0051879">
    <property type="term" value="F:Hsp90 protein binding"/>
    <property type="evidence" value="ECO:0007669"/>
    <property type="project" value="TreeGrafter"/>
</dbReference>
<name>A0A915DSP8_9BILA</name>
<comment type="subcellular location">
    <subcellularLocation>
        <location evidence="1">Cytoplasm</location>
    </subcellularLocation>
</comment>
<dbReference type="InterPro" id="IPR016024">
    <property type="entry name" value="ARM-type_fold"/>
</dbReference>
<sequence length="552" mass="61169">MDRSKEIKPDLDVVEKNKLIIVRLILELEEIITDKQYSAVVREASLDLLLKNLMHMDGGLPRGWSWRFVEDRGLFKLLHIASQIPEQCEYPVTADTRQHTAIFLTRLYDDMVFDTRRTIFKEKVDQFFNGVLSEINETKNKIKMAALLITLLQGPVDVGISLVTNDTITNMMLQMAASDDPLQQSVAAELIVLSVSKHERATAIIKTGMPVLRKLFNSADLNVKVRALMGLCKCASAGGDDCSRQTMEEGASIKLAETCKKFLLNVELPVDIRRFACEGLSYLSLDADVKEYIVDDPALLQALVSLAKSAGPICVFTLAAIYVNLCNAYEKPKVDEEMVKLAQFAKHHDMDDYVEKRVRKLVEGGAVVACMAVSKTESKKALDNLARCLLAFAGVEDLTGQIISEGGAKLLLTLYKECTAEGKLKAAHGLAKLGSHSNPNIAFPESFRSGKANGVWFDVENDLLRAAAAELLLNLLFCEEFFKETVKPEVSSDRVKLWVLYCAEGDDRLSAGFAVLTEDTMVCERILSLIKACKNISLSWPCLKTLKFKGAA</sequence>
<reference evidence="5" key="1">
    <citation type="submission" date="2022-11" db="UniProtKB">
        <authorList>
            <consortium name="WormBaseParasite"/>
        </authorList>
    </citation>
    <scope>IDENTIFICATION</scope>
</reference>
<organism evidence="4 5">
    <name type="scientific">Ditylenchus dipsaci</name>
    <dbReference type="NCBI Taxonomy" id="166011"/>
    <lineage>
        <taxon>Eukaryota</taxon>
        <taxon>Metazoa</taxon>
        <taxon>Ecdysozoa</taxon>
        <taxon>Nematoda</taxon>
        <taxon>Chromadorea</taxon>
        <taxon>Rhabditida</taxon>
        <taxon>Tylenchina</taxon>
        <taxon>Tylenchomorpha</taxon>
        <taxon>Sphaerularioidea</taxon>
        <taxon>Anguinidae</taxon>
        <taxon>Anguininae</taxon>
        <taxon>Ditylenchus</taxon>
    </lineage>
</organism>
<keyword evidence="2" id="KW-0963">Cytoplasm</keyword>
<accession>A0A915DSP8</accession>
<dbReference type="Gene3D" id="1.25.10.10">
    <property type="entry name" value="Leucine-rich Repeat Variant"/>
    <property type="match status" value="3"/>
</dbReference>
<dbReference type="PANTHER" id="PTHR45994">
    <property type="entry name" value="FI21225P1"/>
    <property type="match status" value="1"/>
</dbReference>
<evidence type="ECO:0000313" key="5">
    <source>
        <dbReference type="WBParaSite" id="jg22464"/>
    </source>
</evidence>
<dbReference type="WBParaSite" id="jg22464">
    <property type="protein sequence ID" value="jg22464"/>
    <property type="gene ID" value="jg22464"/>
</dbReference>
<keyword evidence="4" id="KW-1185">Reference proteome</keyword>
<evidence type="ECO:0000313" key="4">
    <source>
        <dbReference type="Proteomes" id="UP000887574"/>
    </source>
</evidence>
<protein>
    <submittedName>
        <fullName evidence="5">UNC-45/Cro1/She4 central domain-containing protein</fullName>
    </submittedName>
</protein>
<evidence type="ECO:0000256" key="1">
    <source>
        <dbReference type="ARBA" id="ARBA00004496"/>
    </source>
</evidence>
<evidence type="ECO:0000259" key="3">
    <source>
        <dbReference type="Pfam" id="PF11701"/>
    </source>
</evidence>
<dbReference type="InterPro" id="IPR011989">
    <property type="entry name" value="ARM-like"/>
</dbReference>
<dbReference type="Pfam" id="PF11701">
    <property type="entry name" value="UNC45-central"/>
    <property type="match status" value="1"/>
</dbReference>
<dbReference type="InterPro" id="IPR024660">
    <property type="entry name" value="UCS_central_dom"/>
</dbReference>
<proteinExistence type="predicted"/>
<dbReference type="SUPFAM" id="SSF48371">
    <property type="entry name" value="ARM repeat"/>
    <property type="match status" value="1"/>
</dbReference>